<dbReference type="InterPro" id="IPR003715">
    <property type="entry name" value="Poly_export_N"/>
</dbReference>
<keyword evidence="8" id="KW-0625">Polysaccharide transport</keyword>
<keyword evidence="3" id="KW-0813">Transport</keyword>
<evidence type="ECO:0000256" key="14">
    <source>
        <dbReference type="ARBA" id="ARBA00023288"/>
    </source>
</evidence>
<dbReference type="GO" id="GO:0006811">
    <property type="term" value="P:monoatomic ion transport"/>
    <property type="evidence" value="ECO:0007669"/>
    <property type="project" value="UniProtKB-KW"/>
</dbReference>
<keyword evidence="18" id="KW-1185">Reference proteome</keyword>
<dbReference type="AlphaFoldDB" id="A0A286TWZ2"/>
<evidence type="ECO:0000256" key="12">
    <source>
        <dbReference type="ARBA" id="ARBA00023139"/>
    </source>
</evidence>
<evidence type="ECO:0000256" key="7">
    <source>
        <dbReference type="ARBA" id="ARBA00022729"/>
    </source>
</evidence>
<keyword evidence="5" id="KW-0762">Sugar transport</keyword>
<reference evidence="18" key="1">
    <citation type="journal article" date="2017" name="Environ. Microbiol. Rep.">
        <title>Genetic Diversity of Marine Anaerobic Ammonium-Oxidizing Bacteria as Revealed by Genomic and Proteomic Analyses of 'Candidatus Scalindua japonica'.</title>
        <authorList>
            <person name="Oshiki M."/>
            <person name="Mizuto K."/>
            <person name="Kimura Z."/>
            <person name="Kindaichi T."/>
            <person name="Satoh H."/>
            <person name="Okabe S."/>
        </authorList>
    </citation>
    <scope>NUCLEOTIDE SEQUENCE [LARGE SCALE GENOMIC DNA]</scope>
    <source>
        <strain evidence="18">husup-a2</strain>
    </source>
</reference>
<evidence type="ECO:0000256" key="6">
    <source>
        <dbReference type="ARBA" id="ARBA00022692"/>
    </source>
</evidence>
<feature type="domain" description="Polysaccharide export protein N-terminal" evidence="15">
    <location>
        <begin position="31"/>
        <end position="104"/>
    </location>
</feature>
<dbReference type="PANTHER" id="PTHR33619">
    <property type="entry name" value="POLYSACCHARIDE EXPORT PROTEIN GFCE-RELATED"/>
    <property type="match status" value="1"/>
</dbReference>
<comment type="similarity">
    <text evidence="2">Belongs to the BexD/CtrA/VexA family.</text>
</comment>
<keyword evidence="4" id="KW-1134">Transmembrane beta strand</keyword>
<evidence type="ECO:0000256" key="1">
    <source>
        <dbReference type="ARBA" id="ARBA00004571"/>
    </source>
</evidence>
<dbReference type="Gene3D" id="3.30.1950.10">
    <property type="entry name" value="wza like domain"/>
    <property type="match status" value="1"/>
</dbReference>
<organism evidence="17 18">
    <name type="scientific">Candidatus Scalindua japonica</name>
    <dbReference type="NCBI Taxonomy" id="1284222"/>
    <lineage>
        <taxon>Bacteria</taxon>
        <taxon>Pseudomonadati</taxon>
        <taxon>Planctomycetota</taxon>
        <taxon>Candidatus Brocadiia</taxon>
        <taxon>Candidatus Brocadiales</taxon>
        <taxon>Candidatus Scalinduaceae</taxon>
        <taxon>Candidatus Scalindua</taxon>
    </lineage>
</organism>
<dbReference type="Gene3D" id="3.10.560.10">
    <property type="entry name" value="Outer membrane lipoprotein wza domain like"/>
    <property type="match status" value="1"/>
</dbReference>
<dbReference type="InterPro" id="IPR054765">
    <property type="entry name" value="SLBB_dom"/>
</dbReference>
<evidence type="ECO:0000256" key="3">
    <source>
        <dbReference type="ARBA" id="ARBA00022448"/>
    </source>
</evidence>
<evidence type="ECO:0000256" key="9">
    <source>
        <dbReference type="ARBA" id="ARBA00023065"/>
    </source>
</evidence>
<dbReference type="Proteomes" id="UP000218542">
    <property type="component" value="Unassembled WGS sequence"/>
</dbReference>
<keyword evidence="11" id="KW-0472">Membrane</keyword>
<evidence type="ECO:0000256" key="10">
    <source>
        <dbReference type="ARBA" id="ARBA00023114"/>
    </source>
</evidence>
<keyword evidence="10" id="KW-0626">Porin</keyword>
<evidence type="ECO:0000256" key="4">
    <source>
        <dbReference type="ARBA" id="ARBA00022452"/>
    </source>
</evidence>
<dbReference type="GO" id="GO:0015288">
    <property type="term" value="F:porin activity"/>
    <property type="evidence" value="ECO:0007669"/>
    <property type="project" value="UniProtKB-KW"/>
</dbReference>
<evidence type="ECO:0000256" key="5">
    <source>
        <dbReference type="ARBA" id="ARBA00022597"/>
    </source>
</evidence>
<keyword evidence="14" id="KW-0449">Lipoprotein</keyword>
<feature type="domain" description="SLBB" evidence="16">
    <location>
        <begin position="110"/>
        <end position="191"/>
    </location>
</feature>
<evidence type="ECO:0000256" key="11">
    <source>
        <dbReference type="ARBA" id="ARBA00023136"/>
    </source>
</evidence>
<evidence type="ECO:0000313" key="18">
    <source>
        <dbReference type="Proteomes" id="UP000218542"/>
    </source>
</evidence>
<dbReference type="GO" id="GO:0009279">
    <property type="term" value="C:cell outer membrane"/>
    <property type="evidence" value="ECO:0007669"/>
    <property type="project" value="UniProtKB-SubCell"/>
</dbReference>
<accession>A0A286TWZ2</accession>
<evidence type="ECO:0000259" key="15">
    <source>
        <dbReference type="Pfam" id="PF02563"/>
    </source>
</evidence>
<dbReference type="InterPro" id="IPR049712">
    <property type="entry name" value="Poly_export"/>
</dbReference>
<dbReference type="Pfam" id="PF02563">
    <property type="entry name" value="Poly_export"/>
    <property type="match status" value="1"/>
</dbReference>
<dbReference type="EMBL" id="BAOS01000011">
    <property type="protein sequence ID" value="GAX60409.1"/>
    <property type="molecule type" value="Genomic_DNA"/>
</dbReference>
<keyword evidence="13" id="KW-0998">Cell outer membrane</keyword>
<keyword evidence="7" id="KW-0732">Signal</keyword>
<comment type="caution">
    <text evidence="17">The sequence shown here is derived from an EMBL/GenBank/DDBJ whole genome shotgun (WGS) entry which is preliminary data.</text>
</comment>
<keyword evidence="9" id="KW-0406">Ion transport</keyword>
<dbReference type="GO" id="GO:0046930">
    <property type="term" value="C:pore complex"/>
    <property type="evidence" value="ECO:0007669"/>
    <property type="project" value="UniProtKB-KW"/>
</dbReference>
<dbReference type="Pfam" id="PF22461">
    <property type="entry name" value="SLBB_2"/>
    <property type="match status" value="1"/>
</dbReference>
<keyword evidence="12" id="KW-0564">Palmitate</keyword>
<evidence type="ECO:0000259" key="16">
    <source>
        <dbReference type="Pfam" id="PF22461"/>
    </source>
</evidence>
<evidence type="ECO:0000256" key="2">
    <source>
        <dbReference type="ARBA" id="ARBA00009450"/>
    </source>
</evidence>
<protein>
    <submittedName>
        <fullName evidence="17">Periplasmic protein</fullName>
    </submittedName>
</protein>
<sequence>MIFGGCSFSKYTPSSVTETYNQKDEYIHAHVDPQYALGSGDIIDINVWREDDLNRRILINQSGEISYPFVGNIQINGMSMFQLKDIITETLSEYFINPQVTVNIVTSQSKKIFVLGEVRQPGMFNMFGPTTAIEAVSMASGFTRDAKKKNVLLVRGGLNDPDLKSLNLKAALKKGDITQNLALQPGDVLYVPTVAFASTERFFNRINSIIRPIINMEYGLAIWPQVEDTLNISGREGSRSTTQIQLIP</sequence>
<name>A0A286TWZ2_9BACT</name>
<keyword evidence="6" id="KW-0812">Transmembrane</keyword>
<evidence type="ECO:0000256" key="13">
    <source>
        <dbReference type="ARBA" id="ARBA00023237"/>
    </source>
</evidence>
<dbReference type="GO" id="GO:0015159">
    <property type="term" value="F:polysaccharide transmembrane transporter activity"/>
    <property type="evidence" value="ECO:0007669"/>
    <property type="project" value="InterPro"/>
</dbReference>
<dbReference type="PANTHER" id="PTHR33619:SF3">
    <property type="entry name" value="POLYSACCHARIDE EXPORT PROTEIN GFCE-RELATED"/>
    <property type="match status" value="1"/>
</dbReference>
<proteinExistence type="inferred from homology"/>
<comment type="subcellular location">
    <subcellularLocation>
        <location evidence="1">Cell outer membrane</location>
        <topology evidence="1">Multi-pass membrane protein</topology>
    </subcellularLocation>
</comment>
<gene>
    <name evidence="17" type="ORF">SCALIN_C11_0020</name>
</gene>
<evidence type="ECO:0000313" key="17">
    <source>
        <dbReference type="EMBL" id="GAX60409.1"/>
    </source>
</evidence>
<evidence type="ECO:0000256" key="8">
    <source>
        <dbReference type="ARBA" id="ARBA00023047"/>
    </source>
</evidence>